<evidence type="ECO:0000313" key="1">
    <source>
        <dbReference type="EMBL" id="KAI8025643.1"/>
    </source>
</evidence>
<organism evidence="1 2">
    <name type="scientific">Camellia lanceoleosa</name>
    <dbReference type="NCBI Taxonomy" id="1840588"/>
    <lineage>
        <taxon>Eukaryota</taxon>
        <taxon>Viridiplantae</taxon>
        <taxon>Streptophyta</taxon>
        <taxon>Embryophyta</taxon>
        <taxon>Tracheophyta</taxon>
        <taxon>Spermatophyta</taxon>
        <taxon>Magnoliopsida</taxon>
        <taxon>eudicotyledons</taxon>
        <taxon>Gunneridae</taxon>
        <taxon>Pentapetalae</taxon>
        <taxon>asterids</taxon>
        <taxon>Ericales</taxon>
        <taxon>Theaceae</taxon>
        <taxon>Camellia</taxon>
    </lineage>
</organism>
<accession>A0ACC0IJT1</accession>
<keyword evidence="2" id="KW-1185">Reference proteome</keyword>
<gene>
    <name evidence="1" type="ORF">LOK49_LG02G01717</name>
</gene>
<sequence length="391" mass="43790">MTIELCFNSVTLQLIDGYLSKMCFNCVTLQSVTSNFLGPGCSSLGVGAFSENGLFRPSGKALVRNEYSWNRELSLLKETSIRGLSLSTPKLNSVSENAVCCLWDGELIIVNGDQDMFVVSVLLQKKIYRNLDSVSQVYKKDLIVAQGVISAPAIHKEKKKINIVLTLFEVSPNLTCDGAASMEVLSSRASCYKEVGEYKKAVVDCIKLTGRVEEKRRWSEGIHHAVEAKEGVKIELAEGAKAQFSRDYSDNLALVRAYEAWKEAERDIAGYEYFFEKIDVETPKFELIKSTDGYKICKYSPSVITEVTYDSTHFKGKKDGDFMILVNYIAAVGNPQNSTPEKITMTTPVITQTLLEKIPMTAPMVTKEVEDKEKKMMTMQFILPEKYRKAD</sequence>
<dbReference type="Proteomes" id="UP001060215">
    <property type="component" value="Chromosome 3"/>
</dbReference>
<proteinExistence type="predicted"/>
<protein>
    <submittedName>
        <fullName evidence="1">Serine carboxypeptidase-like 46</fullName>
    </submittedName>
</protein>
<dbReference type="EMBL" id="CM045760">
    <property type="protein sequence ID" value="KAI8025643.1"/>
    <property type="molecule type" value="Genomic_DNA"/>
</dbReference>
<comment type="caution">
    <text evidence="1">The sequence shown here is derived from an EMBL/GenBank/DDBJ whole genome shotgun (WGS) entry which is preliminary data.</text>
</comment>
<reference evidence="1 2" key="1">
    <citation type="journal article" date="2022" name="Plant J.">
        <title>Chromosome-level genome of Camellia lanceoleosa provides a valuable resource for understanding genome evolution and self-incompatibility.</title>
        <authorList>
            <person name="Gong W."/>
            <person name="Xiao S."/>
            <person name="Wang L."/>
            <person name="Liao Z."/>
            <person name="Chang Y."/>
            <person name="Mo W."/>
            <person name="Hu G."/>
            <person name="Li W."/>
            <person name="Zhao G."/>
            <person name="Zhu H."/>
            <person name="Hu X."/>
            <person name="Ji K."/>
            <person name="Xiang X."/>
            <person name="Song Q."/>
            <person name="Yuan D."/>
            <person name="Jin S."/>
            <person name="Zhang L."/>
        </authorList>
    </citation>
    <scope>NUCLEOTIDE SEQUENCE [LARGE SCALE GENOMIC DNA]</scope>
    <source>
        <strain evidence="1">SQ_2022a</strain>
    </source>
</reference>
<name>A0ACC0IJT1_9ERIC</name>
<evidence type="ECO:0000313" key="2">
    <source>
        <dbReference type="Proteomes" id="UP001060215"/>
    </source>
</evidence>